<dbReference type="AlphaFoldDB" id="A0A8S3RDR9"/>
<evidence type="ECO:0000313" key="3">
    <source>
        <dbReference type="EMBL" id="CAG2206291.1"/>
    </source>
</evidence>
<dbReference type="Gene3D" id="1.10.533.10">
    <property type="entry name" value="Death Domain, Fas"/>
    <property type="match status" value="1"/>
</dbReference>
<keyword evidence="4" id="KW-1185">Reference proteome</keyword>
<dbReference type="PANTHER" id="PTHR48169">
    <property type="entry name" value="DED DOMAIN-CONTAINING PROTEIN"/>
    <property type="match status" value="1"/>
</dbReference>
<evidence type="ECO:0000256" key="1">
    <source>
        <dbReference type="ARBA" id="ARBA00022703"/>
    </source>
</evidence>
<accession>A0A8S3RDR9</accession>
<dbReference type="InterPro" id="IPR011029">
    <property type="entry name" value="DEATH-like_dom_sf"/>
</dbReference>
<organism evidence="3 4">
    <name type="scientific">Mytilus edulis</name>
    <name type="common">Blue mussel</name>
    <dbReference type="NCBI Taxonomy" id="6550"/>
    <lineage>
        <taxon>Eukaryota</taxon>
        <taxon>Metazoa</taxon>
        <taxon>Spiralia</taxon>
        <taxon>Lophotrochozoa</taxon>
        <taxon>Mollusca</taxon>
        <taxon>Bivalvia</taxon>
        <taxon>Autobranchia</taxon>
        <taxon>Pteriomorphia</taxon>
        <taxon>Mytilida</taxon>
        <taxon>Mytiloidea</taxon>
        <taxon>Mytilidae</taxon>
        <taxon>Mytilinae</taxon>
        <taxon>Mytilus</taxon>
    </lineage>
</organism>
<evidence type="ECO:0000259" key="2">
    <source>
        <dbReference type="PROSITE" id="PS50168"/>
    </source>
</evidence>
<gene>
    <name evidence="3" type="ORF">MEDL_20628</name>
</gene>
<dbReference type="GO" id="GO:0042981">
    <property type="term" value="P:regulation of apoptotic process"/>
    <property type="evidence" value="ECO:0007669"/>
    <property type="project" value="InterPro"/>
</dbReference>
<dbReference type="SUPFAM" id="SSF47986">
    <property type="entry name" value="DEATH domain"/>
    <property type="match status" value="1"/>
</dbReference>
<dbReference type="PANTHER" id="PTHR48169:SF7">
    <property type="entry name" value="CASPASE 10"/>
    <property type="match status" value="1"/>
</dbReference>
<protein>
    <recommendedName>
        <fullName evidence="2">DED domain-containing protein</fullName>
    </recommendedName>
</protein>
<dbReference type="Pfam" id="PF20720">
    <property type="entry name" value="nSTAND3"/>
    <property type="match status" value="1"/>
</dbReference>
<dbReference type="GO" id="GO:0006915">
    <property type="term" value="P:apoptotic process"/>
    <property type="evidence" value="ECO:0007669"/>
    <property type="project" value="UniProtKB-KW"/>
</dbReference>
<dbReference type="Proteomes" id="UP000683360">
    <property type="component" value="Unassembled WGS sequence"/>
</dbReference>
<comment type="caution">
    <text evidence="3">The sequence shown here is derived from an EMBL/GenBank/DDBJ whole genome shotgun (WGS) entry which is preliminary data.</text>
</comment>
<keyword evidence="1" id="KW-0053">Apoptosis</keyword>
<name>A0A8S3RDR9_MYTED</name>
<feature type="domain" description="DED" evidence="2">
    <location>
        <begin position="14"/>
        <end position="92"/>
    </location>
</feature>
<dbReference type="InterPro" id="IPR049050">
    <property type="entry name" value="nSTAND3"/>
</dbReference>
<evidence type="ECO:0000313" key="4">
    <source>
        <dbReference type="Proteomes" id="UP000683360"/>
    </source>
</evidence>
<dbReference type="Pfam" id="PF01335">
    <property type="entry name" value="DED"/>
    <property type="match status" value="1"/>
</dbReference>
<dbReference type="InterPro" id="IPR001875">
    <property type="entry name" value="DED_dom"/>
</dbReference>
<reference evidence="3" key="1">
    <citation type="submission" date="2021-03" db="EMBL/GenBank/DDBJ databases">
        <authorList>
            <person name="Bekaert M."/>
        </authorList>
    </citation>
    <scope>NUCLEOTIDE SEQUENCE</scope>
</reference>
<dbReference type="OrthoDB" id="9931131at2759"/>
<dbReference type="PROSITE" id="PS50168">
    <property type="entry name" value="DED"/>
    <property type="match status" value="1"/>
</dbReference>
<dbReference type="EMBL" id="CAJPWZ010001046">
    <property type="protein sequence ID" value="CAG2206291.1"/>
    <property type="molecule type" value="Genomic_DNA"/>
</dbReference>
<proteinExistence type="predicted"/>
<sequence length="205" mass="23931">MEKHSEVDAELRIDYDSMCNKISKELTTEDLKEIKFLLRADIGEATWEKIKDGKDLVTVLERREYFTRNEVTKLEKLFTDVKVSTLATVVRQYNDCIPRMLKIDESEGIARNYATHSMTIVQNFVETENYRRMEEIITKKGAVLVKGPPGAGKSQNAFHYANKFRKKHQQSIVWRVHCKSTREMHLSYTFNVTSGLTRSHKIQRI</sequence>